<protein>
    <recommendedName>
        <fullName evidence="1">TtsA-like Glycoside hydrolase family 108 domain-containing protein</fullName>
    </recommendedName>
</protein>
<dbReference type="Proteomes" id="UP001230207">
    <property type="component" value="Unassembled WGS sequence"/>
</dbReference>
<reference evidence="2 3" key="1">
    <citation type="submission" date="2023-07" db="EMBL/GenBank/DDBJ databases">
        <title>Genomic Encyclopedia of Type Strains, Phase IV (KMG-IV): sequencing the most valuable type-strain genomes for metagenomic binning, comparative biology and taxonomic classification.</title>
        <authorList>
            <person name="Goeker M."/>
        </authorList>
    </citation>
    <scope>NUCLEOTIDE SEQUENCE [LARGE SCALE GENOMIC DNA]</scope>
    <source>
        <strain evidence="2 3">DSM 1112</strain>
    </source>
</reference>
<dbReference type="RefSeq" id="WP_307233861.1">
    <property type="nucleotide sequence ID" value="NZ_JAUSVF010000002.1"/>
</dbReference>
<dbReference type="Gene3D" id="1.20.141.10">
    <property type="entry name" value="Chitosanase, subunit A, domain 1"/>
    <property type="match status" value="1"/>
</dbReference>
<dbReference type="InterPro" id="IPR008565">
    <property type="entry name" value="TtsA-like_GH18_dom"/>
</dbReference>
<sequence>MSEFDRAFAKVLVHEGRYVNDPDDAGGETTKGITRRVYDEYRRTLKLPVQSVKNITNAEVIKVITGRRHRRNWTDEEKARILAESAEPYVNVSAVARRLAKAFAQQAIFVPVTVVDDRTSPESLLSDAAHFAAGRIEIEIAGARLTMIGSVAPELASTLTQHLSYGLDEAGFEVVCVQARQVIPALSATQPRVSIDAWICQFMTEGSCVELASGDIARLICGATKRSQCQFLS</sequence>
<evidence type="ECO:0000259" key="1">
    <source>
        <dbReference type="Pfam" id="PF05838"/>
    </source>
</evidence>
<dbReference type="Pfam" id="PF05838">
    <property type="entry name" value="Glyco_hydro_108"/>
    <property type="match status" value="1"/>
</dbReference>
<dbReference type="InterPro" id="IPR023346">
    <property type="entry name" value="Lysozyme-like_dom_sf"/>
</dbReference>
<accession>A0ABU0BZP3</accession>
<proteinExistence type="predicted"/>
<keyword evidence="3" id="KW-1185">Reference proteome</keyword>
<name>A0ABU0BZP3_9HYPH</name>
<dbReference type="EMBL" id="JAUSVF010000002">
    <property type="protein sequence ID" value="MDQ0322312.1"/>
    <property type="molecule type" value="Genomic_DNA"/>
</dbReference>
<organism evidence="2 3">
    <name type="scientific">Pararhizobium capsulatum DSM 1112</name>
    <dbReference type="NCBI Taxonomy" id="1121113"/>
    <lineage>
        <taxon>Bacteria</taxon>
        <taxon>Pseudomonadati</taxon>
        <taxon>Pseudomonadota</taxon>
        <taxon>Alphaproteobacteria</taxon>
        <taxon>Hyphomicrobiales</taxon>
        <taxon>Rhizobiaceae</taxon>
        <taxon>Rhizobium/Agrobacterium group</taxon>
        <taxon>Pararhizobium</taxon>
    </lineage>
</organism>
<gene>
    <name evidence="2" type="ORF">QO002_004518</name>
</gene>
<comment type="caution">
    <text evidence="2">The sequence shown here is derived from an EMBL/GenBank/DDBJ whole genome shotgun (WGS) entry which is preliminary data.</text>
</comment>
<dbReference type="SUPFAM" id="SSF53955">
    <property type="entry name" value="Lysozyme-like"/>
    <property type="match status" value="1"/>
</dbReference>
<feature type="domain" description="TtsA-like Glycoside hydrolase family 108" evidence="1">
    <location>
        <begin position="9"/>
        <end position="63"/>
    </location>
</feature>
<evidence type="ECO:0000313" key="2">
    <source>
        <dbReference type="EMBL" id="MDQ0322312.1"/>
    </source>
</evidence>
<evidence type="ECO:0000313" key="3">
    <source>
        <dbReference type="Proteomes" id="UP001230207"/>
    </source>
</evidence>